<proteinExistence type="predicted"/>
<protein>
    <submittedName>
        <fullName evidence="2">Uncharacterized protein</fullName>
    </submittedName>
</protein>
<sequence length="179" mass="19851">MTLSHAVVGLSAFLLVAGVQAAEYNFSFDVPYGQYERQFKMKTPGDGTLSCTVFIEKEYRGEKWVPAVILAAAEDDAEDDTLFLSSSTEPNGGPRTFHLRTFNQAKPVIDKALWEAPDEKGVYKMAVSWYANGAIGYQYGIYASWQEKQFVEKPGFSTRHVSIHASGVKGSAFCYVHSK</sequence>
<feature type="chain" id="PRO_5006902937" evidence="1">
    <location>
        <begin position="22"/>
        <end position="179"/>
    </location>
</feature>
<gene>
    <name evidence="2" type="ORF">AO063_11980</name>
</gene>
<accession>A0A0W0H7C7</accession>
<dbReference type="AlphaFoldDB" id="A0A0W0H7C7"/>
<organism evidence="2 3">
    <name type="scientific">Pseudomonas fluorescens ICMP 11288</name>
    <dbReference type="NCBI Taxonomy" id="1198309"/>
    <lineage>
        <taxon>Bacteria</taxon>
        <taxon>Pseudomonadati</taxon>
        <taxon>Pseudomonadota</taxon>
        <taxon>Gammaproteobacteria</taxon>
        <taxon>Pseudomonadales</taxon>
        <taxon>Pseudomonadaceae</taxon>
        <taxon>Pseudomonas</taxon>
    </lineage>
</organism>
<keyword evidence="1" id="KW-0732">Signal</keyword>
<evidence type="ECO:0000313" key="3">
    <source>
        <dbReference type="Proteomes" id="UP000054197"/>
    </source>
</evidence>
<reference evidence="2 3" key="1">
    <citation type="submission" date="2015-09" db="EMBL/GenBank/DDBJ databases">
        <title>Genome sequence of ICMP 11288.</title>
        <authorList>
            <person name="Visnovsky S."/>
            <person name="Lu A."/>
            <person name="Panda P."/>
            <person name="Pitman A."/>
        </authorList>
    </citation>
    <scope>NUCLEOTIDE SEQUENCE [LARGE SCALE GENOMIC DNA]</scope>
    <source>
        <strain evidence="2 3">ICMP 11288</strain>
    </source>
</reference>
<evidence type="ECO:0000313" key="2">
    <source>
        <dbReference type="EMBL" id="KTB56680.1"/>
    </source>
</evidence>
<feature type="signal peptide" evidence="1">
    <location>
        <begin position="1"/>
        <end position="21"/>
    </location>
</feature>
<comment type="caution">
    <text evidence="2">The sequence shown here is derived from an EMBL/GenBank/DDBJ whole genome shotgun (WGS) entry which is preliminary data.</text>
</comment>
<name>A0A0W0H7C7_PSEFL</name>
<dbReference type="Proteomes" id="UP000054197">
    <property type="component" value="Unassembled WGS sequence"/>
</dbReference>
<dbReference type="EMBL" id="LKEF01000066">
    <property type="protein sequence ID" value="KTB56680.1"/>
    <property type="molecule type" value="Genomic_DNA"/>
</dbReference>
<evidence type="ECO:0000256" key="1">
    <source>
        <dbReference type="SAM" id="SignalP"/>
    </source>
</evidence>
<dbReference type="RefSeq" id="WP_058422479.1">
    <property type="nucleotide sequence ID" value="NZ_LKEF01000066.1"/>
</dbReference>